<gene>
    <name evidence="1" type="ORF">GCM10017577_15850</name>
</gene>
<reference evidence="1" key="1">
    <citation type="journal article" date="2014" name="Int. J. Syst. Evol. Microbiol.">
        <title>Complete genome sequence of Corynebacterium casei LMG S-19264T (=DSM 44701T), isolated from a smear-ripened cheese.</title>
        <authorList>
            <consortium name="US DOE Joint Genome Institute (JGI-PGF)"/>
            <person name="Walter F."/>
            <person name="Albersmeier A."/>
            <person name="Kalinowski J."/>
            <person name="Ruckert C."/>
        </authorList>
    </citation>
    <scope>NUCLEOTIDE SEQUENCE</scope>
    <source>
        <strain evidence="1">VKM Ac-1069</strain>
    </source>
</reference>
<evidence type="ECO:0000313" key="2">
    <source>
        <dbReference type="Proteomes" id="UP001143463"/>
    </source>
</evidence>
<evidence type="ECO:0000313" key="1">
    <source>
        <dbReference type="EMBL" id="GLL10445.1"/>
    </source>
</evidence>
<dbReference type="EMBL" id="BSFQ01000004">
    <property type="protein sequence ID" value="GLL10445.1"/>
    <property type="molecule type" value="Genomic_DNA"/>
</dbReference>
<protein>
    <submittedName>
        <fullName evidence="1">Uncharacterized protein</fullName>
    </submittedName>
</protein>
<dbReference type="AlphaFoldDB" id="A0A9W6L1G5"/>
<sequence>MSEQPAPAAGSTGSAVLASPAWIIGGLRNRPGYLITAATPPDPARVAFTDGEETLFDVPLAEVSGVTYPWYWFGGGFKARIAGKTVKITFVKPNGMPSPDPSALELGLSALGVAAAFQGVGHVGDLAGLAWIAPGRKATAQWREVLPA</sequence>
<accession>A0A9W6L1G5</accession>
<name>A0A9W6L1G5_9PSEU</name>
<dbReference type="RefSeq" id="WP_037040829.1">
    <property type="nucleotide sequence ID" value="NZ_BAAAUZ010000016.1"/>
</dbReference>
<comment type="caution">
    <text evidence="1">The sequence shown here is derived from an EMBL/GenBank/DDBJ whole genome shotgun (WGS) entry which is preliminary data.</text>
</comment>
<reference evidence="1" key="2">
    <citation type="submission" date="2023-01" db="EMBL/GenBank/DDBJ databases">
        <authorList>
            <person name="Sun Q."/>
            <person name="Evtushenko L."/>
        </authorList>
    </citation>
    <scope>NUCLEOTIDE SEQUENCE</scope>
    <source>
        <strain evidence="1">VKM Ac-1069</strain>
    </source>
</reference>
<proteinExistence type="predicted"/>
<keyword evidence="2" id="KW-1185">Reference proteome</keyword>
<organism evidence="1 2">
    <name type="scientific">Pseudonocardia halophobica</name>
    <dbReference type="NCBI Taxonomy" id="29401"/>
    <lineage>
        <taxon>Bacteria</taxon>
        <taxon>Bacillati</taxon>
        <taxon>Actinomycetota</taxon>
        <taxon>Actinomycetes</taxon>
        <taxon>Pseudonocardiales</taxon>
        <taxon>Pseudonocardiaceae</taxon>
        <taxon>Pseudonocardia</taxon>
    </lineage>
</organism>
<dbReference type="Proteomes" id="UP001143463">
    <property type="component" value="Unassembled WGS sequence"/>
</dbReference>